<dbReference type="EMBL" id="ADLO01000080">
    <property type="protein sequence ID" value="KGF54761.1"/>
    <property type="molecule type" value="Genomic_DNA"/>
</dbReference>
<dbReference type="SUPFAM" id="SSF54631">
    <property type="entry name" value="CBS-domain pair"/>
    <property type="match status" value="1"/>
</dbReference>
<name>A0A096B709_FLAPL</name>
<dbReference type="EC" id="7.6.2.9" evidence="8"/>
<keyword evidence="8" id="KW-0997">Cell inner membrane</keyword>
<dbReference type="GO" id="GO:0016887">
    <property type="term" value="F:ATP hydrolysis activity"/>
    <property type="evidence" value="ECO:0007669"/>
    <property type="project" value="UniProtKB-UniRule"/>
</dbReference>
<evidence type="ECO:0000256" key="2">
    <source>
        <dbReference type="ARBA" id="ARBA00022448"/>
    </source>
</evidence>
<dbReference type="InterPro" id="IPR003593">
    <property type="entry name" value="AAA+_ATPase"/>
</dbReference>
<feature type="domain" description="ABC transporter" evidence="9">
    <location>
        <begin position="2"/>
        <end position="236"/>
    </location>
</feature>
<dbReference type="GO" id="GO:0006865">
    <property type="term" value="P:amino acid transport"/>
    <property type="evidence" value="ECO:0007669"/>
    <property type="project" value="UniProtKB-UniRule"/>
</dbReference>
<dbReference type="FunFam" id="3.40.50.300:FF:000425">
    <property type="entry name" value="Probable ABC transporter, ATP-binding subunit"/>
    <property type="match status" value="1"/>
</dbReference>
<keyword evidence="8" id="KW-1003">Cell membrane</keyword>
<evidence type="ECO:0000256" key="3">
    <source>
        <dbReference type="ARBA" id="ARBA00022737"/>
    </source>
</evidence>
<reference evidence="11 12" key="1">
    <citation type="submission" date="2011-08" db="EMBL/GenBank/DDBJ databases">
        <title>The Genome Sequence of Clostridium orbiscindens 1_3_50AFAA.</title>
        <authorList>
            <consortium name="The Broad Institute Genome Sequencing Platform"/>
            <person name="Earl A."/>
            <person name="Ward D."/>
            <person name="Feldgarden M."/>
            <person name="Gevers D."/>
            <person name="Daigneault M."/>
            <person name="Strauss J."/>
            <person name="Allen-Vercoe E."/>
            <person name="Young S.K."/>
            <person name="Zeng Q."/>
            <person name="Gargeya S."/>
            <person name="Fitzgerald M."/>
            <person name="Haas B."/>
            <person name="Abouelleil A."/>
            <person name="Alvarado L."/>
            <person name="Arachchi H.M."/>
            <person name="Berlin A."/>
            <person name="Brown A."/>
            <person name="Chapman S.B."/>
            <person name="Chen Z."/>
            <person name="Dunbar C."/>
            <person name="Freedman E."/>
            <person name="Gearin G."/>
            <person name="Gellesch M."/>
            <person name="Goldberg J."/>
            <person name="Griggs A."/>
            <person name="Gujja S."/>
            <person name="Heiman D."/>
            <person name="Howarth C."/>
            <person name="Larson L."/>
            <person name="Lui A."/>
            <person name="MacDonald P.J.P."/>
            <person name="Montmayeur A."/>
            <person name="Murphy C."/>
            <person name="Neiman D."/>
            <person name="Pearson M."/>
            <person name="Priest M."/>
            <person name="Roberts A."/>
            <person name="Saif S."/>
            <person name="Shea T."/>
            <person name="Shenoy N."/>
            <person name="Sisk P."/>
            <person name="Stolte C."/>
            <person name="Sykes S."/>
            <person name="Wortman J."/>
            <person name="Nusbaum C."/>
            <person name="Birren B."/>
        </authorList>
    </citation>
    <scope>NUCLEOTIDE SEQUENCE [LARGE SCALE GENOMIC DNA]</scope>
    <source>
        <strain evidence="11 12">1_3_50AFAA</strain>
    </source>
</reference>
<keyword evidence="3" id="KW-0677">Repeat</keyword>
<dbReference type="InterPro" id="IPR000644">
    <property type="entry name" value="CBS_dom"/>
</dbReference>
<dbReference type="PANTHER" id="PTHR43117">
    <property type="entry name" value="OSMOPROTECTANT IMPORT ATP-BINDING PROTEIN OSMV"/>
    <property type="match status" value="1"/>
</dbReference>
<keyword evidence="6 7" id="KW-0129">CBS domain</keyword>
<comment type="catalytic activity">
    <reaction evidence="8">
        <text>a quaternary ammonium(out) + ATP + H2O = a quaternary ammonium(in) + ADP + phosphate + H(+)</text>
        <dbReference type="Rhea" id="RHEA:11036"/>
        <dbReference type="ChEBI" id="CHEBI:15377"/>
        <dbReference type="ChEBI" id="CHEBI:15378"/>
        <dbReference type="ChEBI" id="CHEBI:30616"/>
        <dbReference type="ChEBI" id="CHEBI:35267"/>
        <dbReference type="ChEBI" id="CHEBI:43474"/>
        <dbReference type="ChEBI" id="CHEBI:456216"/>
    </reaction>
</comment>
<evidence type="ECO:0000313" key="11">
    <source>
        <dbReference type="EMBL" id="KGF54761.1"/>
    </source>
</evidence>
<dbReference type="GO" id="GO:0005886">
    <property type="term" value="C:plasma membrane"/>
    <property type="evidence" value="ECO:0007669"/>
    <property type="project" value="UniProtKB-SubCell"/>
</dbReference>
<keyword evidence="4 8" id="KW-0547">Nucleotide-binding</keyword>
<keyword evidence="5 8" id="KW-0067">ATP-binding</keyword>
<gene>
    <name evidence="11" type="ORF">HMPREF9460_02569</name>
</gene>
<dbReference type="PROSITE" id="PS51371">
    <property type="entry name" value="CBS"/>
    <property type="match status" value="1"/>
</dbReference>
<evidence type="ECO:0000256" key="4">
    <source>
        <dbReference type="ARBA" id="ARBA00022741"/>
    </source>
</evidence>
<comment type="caution">
    <text evidence="11">The sequence shown here is derived from an EMBL/GenBank/DDBJ whole genome shotgun (WGS) entry which is preliminary data.</text>
</comment>
<evidence type="ECO:0000313" key="12">
    <source>
        <dbReference type="Proteomes" id="UP000029585"/>
    </source>
</evidence>
<comment type="subcellular location">
    <subcellularLocation>
        <location evidence="8">Cell inner membrane</location>
        <topology evidence="8">Peripheral membrane protein</topology>
    </subcellularLocation>
</comment>
<dbReference type="SUPFAM" id="SSF52540">
    <property type="entry name" value="P-loop containing nucleoside triphosphate hydrolases"/>
    <property type="match status" value="1"/>
</dbReference>
<dbReference type="SMART" id="SM00382">
    <property type="entry name" value="AAA"/>
    <property type="match status" value="1"/>
</dbReference>
<evidence type="ECO:0000256" key="5">
    <source>
        <dbReference type="ARBA" id="ARBA00022840"/>
    </source>
</evidence>
<dbReference type="Proteomes" id="UP000029585">
    <property type="component" value="Unassembled WGS sequence"/>
</dbReference>
<keyword evidence="2 8" id="KW-0813">Transport</keyword>
<dbReference type="RefSeq" id="WP_021630173.1">
    <property type="nucleotide sequence ID" value="NZ_KN174163.1"/>
</dbReference>
<proteinExistence type="inferred from homology"/>
<dbReference type="Gene3D" id="3.10.580.10">
    <property type="entry name" value="CBS-domain"/>
    <property type="match status" value="1"/>
</dbReference>
<dbReference type="GO" id="GO:0005524">
    <property type="term" value="F:ATP binding"/>
    <property type="evidence" value="ECO:0007669"/>
    <property type="project" value="UniProtKB-UniRule"/>
</dbReference>
<accession>A0A096B709</accession>
<protein>
    <recommendedName>
        <fullName evidence="8">Quaternary amine transport ATP-binding protein</fullName>
        <ecNumber evidence="8">7.6.2.9</ecNumber>
    </recommendedName>
</protein>
<keyword evidence="8" id="KW-0472">Membrane</keyword>
<sequence length="370" mass="40906">MLRFEHVSLSYGSQKIIDDISFEIQEGQMAVLIGSSGCGKTTTLKMINRLIEPTSGKIYINGKDIAAQDRVELRRHIGYVIQQIGLFPNMTVAQNICVVPNLLKYSKEACDKIVHELLELVNLPYEQYAHKYPSEMSGGQQQRIGILRALAASPPIVLMDEPFSALDPMTRRTLQQEVRSLQQKLNKTFVFVTHDMEEALDLADVIIFMDHGRIVQMAPPEEMLAHPASGLIQDFLGKFINTPSHKALTAADFMRTGVYTVSLHRGTNECVRKMQRYNVDTLIVVDDAGRYAGTVSIADIRLNGHVVTDIAPLVRTATPTVHSGDDAKGCFEQLISSGASYLVVLGEAEQVEGIITKTSMASAMAEQLWG</sequence>
<dbReference type="GO" id="GO:0015418">
    <property type="term" value="F:ABC-type quaternary ammonium compound transporting activity"/>
    <property type="evidence" value="ECO:0007669"/>
    <property type="project" value="UniProtKB-EC"/>
</dbReference>
<dbReference type="PROSITE" id="PS50893">
    <property type="entry name" value="ABC_TRANSPORTER_2"/>
    <property type="match status" value="1"/>
</dbReference>
<dbReference type="CDD" id="cd02205">
    <property type="entry name" value="CBS_pair_SF"/>
    <property type="match status" value="1"/>
</dbReference>
<evidence type="ECO:0000256" key="7">
    <source>
        <dbReference type="PROSITE-ProRule" id="PRU00703"/>
    </source>
</evidence>
<dbReference type="PANTHER" id="PTHR43117:SF4">
    <property type="entry name" value="OSMOPROTECTANT IMPORT ATP-BINDING PROTEIN OSMV"/>
    <property type="match status" value="1"/>
</dbReference>
<dbReference type="InterPro" id="IPR017871">
    <property type="entry name" value="ABC_transporter-like_CS"/>
</dbReference>
<comment type="similarity">
    <text evidence="1 8">Belongs to the ABC transporter superfamily.</text>
</comment>
<dbReference type="InterPro" id="IPR005892">
    <property type="entry name" value="Gly-betaine_transp_ATP-bd"/>
</dbReference>
<dbReference type="HOGENOM" id="CLU_000604_1_5_9"/>
<evidence type="ECO:0000256" key="6">
    <source>
        <dbReference type="ARBA" id="ARBA00023122"/>
    </source>
</evidence>
<dbReference type="Gene3D" id="3.40.50.300">
    <property type="entry name" value="P-loop containing nucleotide triphosphate hydrolases"/>
    <property type="match status" value="1"/>
</dbReference>
<feature type="domain" description="CBS" evidence="10">
    <location>
        <begin position="254"/>
        <end position="313"/>
    </location>
</feature>
<keyword evidence="12" id="KW-1185">Reference proteome</keyword>
<dbReference type="InterPro" id="IPR003439">
    <property type="entry name" value="ABC_transporter-like_ATP-bd"/>
</dbReference>
<comment type="subunit">
    <text evidence="8">The complex is probably composed of two ATP-binding proteins, two transmembrane proteins and a solute-binding protein.</text>
</comment>
<organism evidence="11 12">
    <name type="scientific">Flavonifractor plautii 1_3_50AFAA</name>
    <dbReference type="NCBI Taxonomy" id="742738"/>
    <lineage>
        <taxon>Bacteria</taxon>
        <taxon>Bacillati</taxon>
        <taxon>Bacillota</taxon>
        <taxon>Clostridia</taxon>
        <taxon>Eubacteriales</taxon>
        <taxon>Oscillospiraceae</taxon>
        <taxon>Flavonifractor</taxon>
    </lineage>
</organism>
<dbReference type="AlphaFoldDB" id="A0A096B709"/>
<dbReference type="InterPro" id="IPR027417">
    <property type="entry name" value="P-loop_NTPase"/>
</dbReference>
<dbReference type="NCBIfam" id="TIGR01186">
    <property type="entry name" value="proV"/>
    <property type="match status" value="1"/>
</dbReference>
<dbReference type="eggNOG" id="COG1125">
    <property type="taxonomic scope" value="Bacteria"/>
</dbReference>
<evidence type="ECO:0000259" key="9">
    <source>
        <dbReference type="PROSITE" id="PS50893"/>
    </source>
</evidence>
<dbReference type="GO" id="GO:0031460">
    <property type="term" value="P:glycine betaine transport"/>
    <property type="evidence" value="ECO:0007669"/>
    <property type="project" value="InterPro"/>
</dbReference>
<evidence type="ECO:0000259" key="10">
    <source>
        <dbReference type="PROSITE" id="PS51371"/>
    </source>
</evidence>
<evidence type="ECO:0000256" key="8">
    <source>
        <dbReference type="RuleBase" id="RU369116"/>
    </source>
</evidence>
<dbReference type="Pfam" id="PF00005">
    <property type="entry name" value="ABC_tran"/>
    <property type="match status" value="1"/>
</dbReference>
<dbReference type="PATRIC" id="fig|742738.3.peg.2637"/>
<dbReference type="Pfam" id="PF00571">
    <property type="entry name" value="CBS"/>
    <property type="match status" value="1"/>
</dbReference>
<dbReference type="InterPro" id="IPR046342">
    <property type="entry name" value="CBS_dom_sf"/>
</dbReference>
<dbReference type="PROSITE" id="PS00211">
    <property type="entry name" value="ABC_TRANSPORTER_1"/>
    <property type="match status" value="1"/>
</dbReference>
<evidence type="ECO:0000256" key="1">
    <source>
        <dbReference type="ARBA" id="ARBA00005417"/>
    </source>
</evidence>